<evidence type="ECO:0000256" key="8">
    <source>
        <dbReference type="SAM" id="MobiDB-lite"/>
    </source>
</evidence>
<keyword evidence="9" id="KW-1133">Transmembrane helix</keyword>
<keyword evidence="9" id="KW-0472">Membrane</keyword>
<name>A0ABN1UEW9_9ACTN</name>
<feature type="binding site" evidence="7">
    <location>
        <position position="65"/>
    </location>
    <ligand>
        <name>ATP</name>
        <dbReference type="ChEBI" id="CHEBI:30616"/>
    </ligand>
</feature>
<evidence type="ECO:0000313" key="11">
    <source>
        <dbReference type="EMBL" id="GAA1140291.1"/>
    </source>
</evidence>
<gene>
    <name evidence="11" type="ORF">GCM10009606_19850</name>
</gene>
<feature type="compositionally biased region" description="Low complexity" evidence="8">
    <location>
        <begin position="356"/>
        <end position="382"/>
    </location>
</feature>
<feature type="domain" description="Protein kinase" evidence="10">
    <location>
        <begin position="36"/>
        <end position="290"/>
    </location>
</feature>
<protein>
    <recommendedName>
        <fullName evidence="1">non-specific serine/threonine protein kinase</fullName>
        <ecNumber evidence="1">2.7.11.1</ecNumber>
    </recommendedName>
</protein>
<evidence type="ECO:0000256" key="3">
    <source>
        <dbReference type="ARBA" id="ARBA00022679"/>
    </source>
</evidence>
<dbReference type="PANTHER" id="PTHR43289:SF6">
    <property type="entry name" value="SERINE_THREONINE-PROTEIN KINASE NEKL-3"/>
    <property type="match status" value="1"/>
</dbReference>
<evidence type="ECO:0000256" key="9">
    <source>
        <dbReference type="SAM" id="Phobius"/>
    </source>
</evidence>
<evidence type="ECO:0000256" key="6">
    <source>
        <dbReference type="ARBA" id="ARBA00022840"/>
    </source>
</evidence>
<evidence type="ECO:0000259" key="10">
    <source>
        <dbReference type="PROSITE" id="PS50011"/>
    </source>
</evidence>
<dbReference type="PANTHER" id="PTHR43289">
    <property type="entry name" value="MITOGEN-ACTIVATED PROTEIN KINASE KINASE KINASE 20-RELATED"/>
    <property type="match status" value="1"/>
</dbReference>
<dbReference type="CDD" id="cd14014">
    <property type="entry name" value="STKc_PknB_like"/>
    <property type="match status" value="1"/>
</dbReference>
<dbReference type="PROSITE" id="PS00108">
    <property type="entry name" value="PROTEIN_KINASE_ST"/>
    <property type="match status" value="1"/>
</dbReference>
<accession>A0ABN1UEW9</accession>
<keyword evidence="3" id="KW-0808">Transferase</keyword>
<evidence type="ECO:0000256" key="1">
    <source>
        <dbReference type="ARBA" id="ARBA00012513"/>
    </source>
</evidence>
<dbReference type="EMBL" id="BAAAJE010000006">
    <property type="protein sequence ID" value="GAA1140291.1"/>
    <property type="molecule type" value="Genomic_DNA"/>
</dbReference>
<feature type="transmembrane region" description="Helical" evidence="9">
    <location>
        <begin position="317"/>
        <end position="336"/>
    </location>
</feature>
<reference evidence="11 12" key="1">
    <citation type="journal article" date="2019" name="Int. J. Syst. Evol. Microbiol.">
        <title>The Global Catalogue of Microorganisms (GCM) 10K type strain sequencing project: providing services to taxonomists for standard genome sequencing and annotation.</title>
        <authorList>
            <consortium name="The Broad Institute Genomics Platform"/>
            <consortium name="The Broad Institute Genome Sequencing Center for Infectious Disease"/>
            <person name="Wu L."/>
            <person name="Ma J."/>
        </authorList>
    </citation>
    <scope>NUCLEOTIDE SEQUENCE [LARGE SCALE GENOMIC DNA]</scope>
    <source>
        <strain evidence="11 12">JCM 11813</strain>
    </source>
</reference>
<keyword evidence="12" id="KW-1185">Reference proteome</keyword>
<evidence type="ECO:0000256" key="7">
    <source>
        <dbReference type="PROSITE-ProRule" id="PRU10141"/>
    </source>
</evidence>
<keyword evidence="2" id="KW-0723">Serine/threonine-protein kinase</keyword>
<comment type="caution">
    <text evidence="11">The sequence shown here is derived from an EMBL/GenBank/DDBJ whole genome shotgun (WGS) entry which is preliminary data.</text>
</comment>
<dbReference type="Pfam" id="PF00069">
    <property type="entry name" value="Pkinase"/>
    <property type="match status" value="1"/>
</dbReference>
<keyword evidence="4 7" id="KW-0547">Nucleotide-binding</keyword>
<keyword evidence="6 7" id="KW-0067">ATP-binding</keyword>
<dbReference type="Proteomes" id="UP001499979">
    <property type="component" value="Unassembled WGS sequence"/>
</dbReference>
<keyword evidence="9" id="KW-0812">Transmembrane</keyword>
<evidence type="ECO:0000256" key="5">
    <source>
        <dbReference type="ARBA" id="ARBA00022777"/>
    </source>
</evidence>
<organism evidence="11 12">
    <name type="scientific">Nocardioides aquiterrae</name>
    <dbReference type="NCBI Taxonomy" id="203799"/>
    <lineage>
        <taxon>Bacteria</taxon>
        <taxon>Bacillati</taxon>
        <taxon>Actinomycetota</taxon>
        <taxon>Actinomycetes</taxon>
        <taxon>Propionibacteriales</taxon>
        <taxon>Nocardioidaceae</taxon>
        <taxon>Nocardioides</taxon>
    </lineage>
</organism>
<sequence>MARPSSPTGPGRYRDPPGRFLSVLDGYVGRVIDGRYELGERVGSGGMGTVYRARDTLLDRPVALKLLRASDDAVHRARLRAEARFAAGLQHPGIVRVYDYGEEDGPEGPRPYIVMQLVDGTPVRAPLPPDRVAALLEGVGEALAVAHAAGVVHRDLKPSNILVTDGGRPVLVDFGVARSDTAEPLTETGFVVGTAEYLSPEQVEGGRATPASDVYALGVVAHQCLSGTSPFQRETPVATALAHLRDDVPELPSGVPTGLRTLVRAMLARAPEDRPTAAEVVQRAAAAPATRTVVLPPMPAAPPPPPEVVSAQARRRVAIVAGGAAVLVVALLLAALQGRNPTAPTAAAAGSHRPSHAASHTASHTASADPTPTPTPTAKSKPITVRTHAPKPPPRAHHHPKPPKKHGYPPHGKKHGKKHGPKKHKHH</sequence>
<dbReference type="PROSITE" id="PS50011">
    <property type="entry name" value="PROTEIN_KINASE_DOM"/>
    <property type="match status" value="1"/>
</dbReference>
<feature type="region of interest" description="Disordered" evidence="8">
    <location>
        <begin position="342"/>
        <end position="427"/>
    </location>
</feature>
<evidence type="ECO:0000256" key="4">
    <source>
        <dbReference type="ARBA" id="ARBA00022741"/>
    </source>
</evidence>
<dbReference type="EC" id="2.7.11.1" evidence="1"/>
<dbReference type="SMART" id="SM00220">
    <property type="entry name" value="S_TKc"/>
    <property type="match status" value="1"/>
</dbReference>
<dbReference type="PROSITE" id="PS00107">
    <property type="entry name" value="PROTEIN_KINASE_ATP"/>
    <property type="match status" value="1"/>
</dbReference>
<keyword evidence="5" id="KW-0418">Kinase</keyword>
<dbReference type="SUPFAM" id="SSF56112">
    <property type="entry name" value="Protein kinase-like (PK-like)"/>
    <property type="match status" value="1"/>
</dbReference>
<evidence type="ECO:0000256" key="2">
    <source>
        <dbReference type="ARBA" id="ARBA00022527"/>
    </source>
</evidence>
<dbReference type="InterPro" id="IPR011009">
    <property type="entry name" value="Kinase-like_dom_sf"/>
</dbReference>
<dbReference type="Gene3D" id="1.10.510.10">
    <property type="entry name" value="Transferase(Phosphotransferase) domain 1"/>
    <property type="match status" value="1"/>
</dbReference>
<proteinExistence type="predicted"/>
<dbReference type="InterPro" id="IPR008271">
    <property type="entry name" value="Ser/Thr_kinase_AS"/>
</dbReference>
<feature type="compositionally biased region" description="Basic residues" evidence="8">
    <location>
        <begin position="394"/>
        <end position="427"/>
    </location>
</feature>
<dbReference type="Gene3D" id="3.30.200.20">
    <property type="entry name" value="Phosphorylase Kinase, domain 1"/>
    <property type="match status" value="1"/>
</dbReference>
<dbReference type="InterPro" id="IPR000719">
    <property type="entry name" value="Prot_kinase_dom"/>
</dbReference>
<dbReference type="InterPro" id="IPR017441">
    <property type="entry name" value="Protein_kinase_ATP_BS"/>
</dbReference>
<dbReference type="RefSeq" id="WP_343907349.1">
    <property type="nucleotide sequence ID" value="NZ_BAAAJE010000006.1"/>
</dbReference>
<evidence type="ECO:0000313" key="12">
    <source>
        <dbReference type="Proteomes" id="UP001499979"/>
    </source>
</evidence>